<reference evidence="1" key="1">
    <citation type="submission" date="2023-03" db="EMBL/GenBank/DDBJ databases">
        <title>Complete genome of Cladonia borealis.</title>
        <authorList>
            <person name="Park H."/>
        </authorList>
    </citation>
    <scope>NUCLEOTIDE SEQUENCE</scope>
    <source>
        <strain evidence="1">ANT050790</strain>
    </source>
</reference>
<evidence type="ECO:0000313" key="2">
    <source>
        <dbReference type="Proteomes" id="UP001166286"/>
    </source>
</evidence>
<accession>A0AA39R033</accession>
<name>A0AA39R033_9LECA</name>
<organism evidence="1 2">
    <name type="scientific">Cladonia borealis</name>
    <dbReference type="NCBI Taxonomy" id="184061"/>
    <lineage>
        <taxon>Eukaryota</taxon>
        <taxon>Fungi</taxon>
        <taxon>Dikarya</taxon>
        <taxon>Ascomycota</taxon>
        <taxon>Pezizomycotina</taxon>
        <taxon>Lecanoromycetes</taxon>
        <taxon>OSLEUM clade</taxon>
        <taxon>Lecanoromycetidae</taxon>
        <taxon>Lecanorales</taxon>
        <taxon>Lecanorineae</taxon>
        <taxon>Cladoniaceae</taxon>
        <taxon>Cladonia</taxon>
    </lineage>
</organism>
<dbReference type="Proteomes" id="UP001166286">
    <property type="component" value="Unassembled WGS sequence"/>
</dbReference>
<keyword evidence="2" id="KW-1185">Reference proteome</keyword>
<sequence length="144" mass="15127">MSGLSLRISVTAFSLYHYYSPVIFIDTPSNAQTALQASGRIAKGTGRLDSPYEIGKKLGSGGQADVSTSFSEQHGMASLEPTSLGSIGSTSIEKAAISLVAIPGQTSRHLCSLISFALLASFNFLVFNLARTVHFGGEIKDGLI</sequence>
<gene>
    <name evidence="1" type="ORF">JMJ35_005838</name>
</gene>
<comment type="caution">
    <text evidence="1">The sequence shown here is derived from an EMBL/GenBank/DDBJ whole genome shotgun (WGS) entry which is preliminary data.</text>
</comment>
<protein>
    <submittedName>
        <fullName evidence="1">Uncharacterized protein</fullName>
    </submittedName>
</protein>
<dbReference type="AlphaFoldDB" id="A0AA39R033"/>
<dbReference type="EMBL" id="JAFEKC020000013">
    <property type="protein sequence ID" value="KAK0511265.1"/>
    <property type="molecule type" value="Genomic_DNA"/>
</dbReference>
<evidence type="ECO:0000313" key="1">
    <source>
        <dbReference type="EMBL" id="KAK0511265.1"/>
    </source>
</evidence>
<proteinExistence type="predicted"/>